<sequence>MTTRRPIPSFPRPKEDITDELLMGTNIPQFLGFCLQNDCMPLFGTRIFAERDKGNIAEYRRVVARLLLFVDGCEHEHSIGQSGRVNHSSNFQYAARVWSEVPDDRDLAAMNVAYLADPPSSFAVRSSSVRSSSSDSPPSQSPPRRSASPARPSSPRRRRRSFYDSPPRLPPSPARRHSFHQSPAPRTPPLPPPSRPPSPRPPTPPLPSAFFIHTATVEQSSRRRGQHYLRYHYIHPTTGVALCARLDSHPPDLVPAILVFWDSGRSSHVPLFREKALARYRHLLL</sequence>
<proteinExistence type="predicted"/>
<evidence type="ECO:0000256" key="1">
    <source>
        <dbReference type="SAM" id="MobiDB-lite"/>
    </source>
</evidence>
<feature type="compositionally biased region" description="Low complexity" evidence="1">
    <location>
        <begin position="124"/>
        <end position="153"/>
    </location>
</feature>
<evidence type="ECO:0000313" key="3">
    <source>
        <dbReference type="Proteomes" id="UP000322245"/>
    </source>
</evidence>
<keyword evidence="3" id="KW-1185">Reference proteome</keyword>
<dbReference type="AlphaFoldDB" id="A0A5D3AMT2"/>
<gene>
    <name evidence="2" type="ORF">B9479_007919</name>
</gene>
<feature type="compositionally biased region" description="Pro residues" evidence="1">
    <location>
        <begin position="185"/>
        <end position="207"/>
    </location>
</feature>
<evidence type="ECO:0000313" key="2">
    <source>
        <dbReference type="EMBL" id="TYJ51501.1"/>
    </source>
</evidence>
<protein>
    <submittedName>
        <fullName evidence="2">Uncharacterized protein</fullName>
    </submittedName>
</protein>
<organism evidence="2 3">
    <name type="scientific">Cryptococcus floricola</name>
    <dbReference type="NCBI Taxonomy" id="2591691"/>
    <lineage>
        <taxon>Eukaryota</taxon>
        <taxon>Fungi</taxon>
        <taxon>Dikarya</taxon>
        <taxon>Basidiomycota</taxon>
        <taxon>Agaricomycotina</taxon>
        <taxon>Tremellomycetes</taxon>
        <taxon>Tremellales</taxon>
        <taxon>Cryptococcaceae</taxon>
        <taxon>Cryptococcus</taxon>
    </lineage>
</organism>
<feature type="region of interest" description="Disordered" evidence="1">
    <location>
        <begin position="124"/>
        <end position="208"/>
    </location>
</feature>
<accession>A0A5D3AMT2</accession>
<comment type="caution">
    <text evidence="2">The sequence shown here is derived from an EMBL/GenBank/DDBJ whole genome shotgun (WGS) entry which is preliminary data.</text>
</comment>
<dbReference type="EMBL" id="NIDF01000228">
    <property type="protein sequence ID" value="TYJ51501.1"/>
    <property type="molecule type" value="Genomic_DNA"/>
</dbReference>
<reference evidence="2 3" key="1">
    <citation type="submission" date="2017-05" db="EMBL/GenBank/DDBJ databases">
        <title>The Genome Sequence of Tsuchiyaea wingfieldii DSM 27421.</title>
        <authorList>
            <person name="Cuomo C."/>
            <person name="Passer A."/>
            <person name="Billmyre B."/>
            <person name="Heitman J."/>
        </authorList>
    </citation>
    <scope>NUCLEOTIDE SEQUENCE [LARGE SCALE GENOMIC DNA]</scope>
    <source>
        <strain evidence="2 3">DSM 27421</strain>
    </source>
</reference>
<dbReference type="Proteomes" id="UP000322245">
    <property type="component" value="Unassembled WGS sequence"/>
</dbReference>
<name>A0A5D3AMT2_9TREE</name>